<organism evidence="4 5">
    <name type="scientific">Porphyridium purpureum</name>
    <name type="common">Red alga</name>
    <name type="synonym">Porphyridium cruentum</name>
    <dbReference type="NCBI Taxonomy" id="35688"/>
    <lineage>
        <taxon>Eukaryota</taxon>
        <taxon>Rhodophyta</taxon>
        <taxon>Bangiophyceae</taxon>
        <taxon>Porphyridiales</taxon>
        <taxon>Porphyridiaceae</taxon>
        <taxon>Porphyridium</taxon>
    </lineage>
</organism>
<feature type="active site" description="Nucleophile" evidence="3">
    <location>
        <position position="265"/>
    </location>
</feature>
<dbReference type="Gene3D" id="3.75.10.10">
    <property type="entry name" value="L-arginine/glycine Amidinotransferase, Chain A"/>
    <property type="match status" value="1"/>
</dbReference>
<evidence type="ECO:0000313" key="4">
    <source>
        <dbReference type="EMBL" id="KAA8499984.1"/>
    </source>
</evidence>
<dbReference type="GO" id="GO:0000052">
    <property type="term" value="P:citrulline metabolic process"/>
    <property type="evidence" value="ECO:0007669"/>
    <property type="project" value="TreeGrafter"/>
</dbReference>
<accession>A0A5J4ZAJ8</accession>
<protein>
    <submittedName>
        <fullName evidence="4">N(G),N(G)-dimethylarginine dimethylaminohydrolase</fullName>
    </submittedName>
</protein>
<evidence type="ECO:0000256" key="3">
    <source>
        <dbReference type="PIRSR" id="PIRSR633199-1"/>
    </source>
</evidence>
<sequence>MASHLLPTITRILMRRPAQNAADGITSVSEKGVPNYDLMLQQYDAYVSVLRSAGLDVQVLEPDARFPDGHFVEDPLVIFRDLVFLCKSGAAARRDEGESLLQHLPPHLTQCVVRMQDEKACLDGGDVLFCSDRVLIGTSERTNLAGARALRDALVRVQPDLRVDFVPFSGVLHLKTGVTELAPNVLVRDPALTTSYDFSWAAQIITLPPEEGYAADVMPLVGRDMILIVDGHPTLRRVAEKYYAPHNVVALEMSEFEKMDGGLTCLSLRF</sequence>
<dbReference type="InterPro" id="IPR033199">
    <property type="entry name" value="DDAH-like"/>
</dbReference>
<gene>
    <name evidence="4" type="ORF">FVE85_7569</name>
</gene>
<dbReference type="EMBL" id="VRMN01000001">
    <property type="protein sequence ID" value="KAA8499984.1"/>
    <property type="molecule type" value="Genomic_DNA"/>
</dbReference>
<dbReference type="PANTHER" id="PTHR12737">
    <property type="entry name" value="DIMETHYLARGININE DIMETHYLAMINOHYDROLASE"/>
    <property type="match status" value="1"/>
</dbReference>
<comment type="similarity">
    <text evidence="1">Belongs to the DDAH family.</text>
</comment>
<dbReference type="Pfam" id="PF19420">
    <property type="entry name" value="DDAH_eukar"/>
    <property type="match status" value="1"/>
</dbReference>
<dbReference type="Proteomes" id="UP000324585">
    <property type="component" value="Unassembled WGS sequence"/>
</dbReference>
<evidence type="ECO:0000313" key="5">
    <source>
        <dbReference type="Proteomes" id="UP000324585"/>
    </source>
</evidence>
<proteinExistence type="inferred from homology"/>
<dbReference type="OrthoDB" id="26679at2759"/>
<evidence type="ECO:0000256" key="2">
    <source>
        <dbReference type="ARBA" id="ARBA00022801"/>
    </source>
</evidence>
<reference evidence="5" key="1">
    <citation type="journal article" date="2019" name="Nat. Commun.">
        <title>Expansion of phycobilisome linker gene families in mesophilic red algae.</title>
        <authorList>
            <person name="Lee J."/>
            <person name="Kim D."/>
            <person name="Bhattacharya D."/>
            <person name="Yoon H.S."/>
        </authorList>
    </citation>
    <scope>NUCLEOTIDE SEQUENCE [LARGE SCALE GENOMIC DNA]</scope>
    <source>
        <strain evidence="5">CCMP 1328</strain>
    </source>
</reference>
<evidence type="ECO:0000256" key="1">
    <source>
        <dbReference type="ARBA" id="ARBA00008532"/>
    </source>
</evidence>
<dbReference type="OMA" id="GRCSHAV"/>
<dbReference type="AlphaFoldDB" id="A0A5J4ZAJ8"/>
<comment type="caution">
    <text evidence="4">The sequence shown here is derived from an EMBL/GenBank/DDBJ whole genome shotgun (WGS) entry which is preliminary data.</text>
</comment>
<dbReference type="GO" id="GO:0016403">
    <property type="term" value="F:dimethylargininase activity"/>
    <property type="evidence" value="ECO:0007669"/>
    <property type="project" value="TreeGrafter"/>
</dbReference>
<keyword evidence="2 4" id="KW-0378">Hydrolase</keyword>
<keyword evidence="5" id="KW-1185">Reference proteome</keyword>
<dbReference type="GO" id="GO:0016597">
    <property type="term" value="F:amino acid binding"/>
    <property type="evidence" value="ECO:0007669"/>
    <property type="project" value="TreeGrafter"/>
</dbReference>
<name>A0A5J4ZAJ8_PORPP</name>
<dbReference type="SUPFAM" id="SSF55909">
    <property type="entry name" value="Pentein"/>
    <property type="match status" value="1"/>
</dbReference>
<dbReference type="GO" id="GO:0045429">
    <property type="term" value="P:positive regulation of nitric oxide biosynthetic process"/>
    <property type="evidence" value="ECO:0007669"/>
    <property type="project" value="TreeGrafter"/>
</dbReference>
<dbReference type="PANTHER" id="PTHR12737:SF9">
    <property type="entry name" value="DIMETHYLARGININASE"/>
    <property type="match status" value="1"/>
</dbReference>
<feature type="active site" description="Proton donor" evidence="3">
    <location>
        <position position="173"/>
    </location>
</feature>
<dbReference type="GO" id="GO:0006525">
    <property type="term" value="P:arginine metabolic process"/>
    <property type="evidence" value="ECO:0007669"/>
    <property type="project" value="TreeGrafter"/>
</dbReference>